<comment type="caution">
    <text evidence="1">The sequence shown here is derived from an EMBL/GenBank/DDBJ whole genome shotgun (WGS) entry which is preliminary data.</text>
</comment>
<evidence type="ECO:0000313" key="2">
    <source>
        <dbReference type="Proteomes" id="UP000183031"/>
    </source>
</evidence>
<keyword evidence="2" id="KW-1185">Reference proteome</keyword>
<sequence length="39" mass="4608">MRFFVAGFMCEKPEKSELFGKNELKLTHFWAASHNIFTD</sequence>
<protein>
    <submittedName>
        <fullName evidence="1">Uncharacterized protein</fullName>
    </submittedName>
</protein>
<reference evidence="1 2" key="1">
    <citation type="submission" date="2016-10" db="EMBL/GenBank/DDBJ databases">
        <authorList>
            <person name="Varghese N."/>
            <person name="Submissions S."/>
        </authorList>
    </citation>
    <scope>NUCLEOTIDE SEQUENCE [LARGE SCALE GENOMIC DNA]</scope>
    <source>
        <strain evidence="1 2">CGMCC 1.6853</strain>
    </source>
</reference>
<accession>A0A1G5D0G0</accession>
<name>A0A1G5D0G0_9GAMM</name>
<dbReference type="Proteomes" id="UP000183031">
    <property type="component" value="Unassembled WGS sequence"/>
</dbReference>
<proteinExistence type="predicted"/>
<gene>
    <name evidence="1" type="ORF">SAMN02927935_00691</name>
</gene>
<evidence type="ECO:0000313" key="1">
    <source>
        <dbReference type="EMBL" id="SCY08136.1"/>
    </source>
</evidence>
<dbReference type="EMBL" id="FMUT01000003">
    <property type="protein sequence ID" value="SCY08136.1"/>
    <property type="molecule type" value="Genomic_DNA"/>
</dbReference>
<organism evidence="1 2">
    <name type="scientific">Serratia nematodiphila</name>
    <dbReference type="NCBI Taxonomy" id="458197"/>
    <lineage>
        <taxon>Bacteria</taxon>
        <taxon>Pseudomonadati</taxon>
        <taxon>Pseudomonadota</taxon>
        <taxon>Gammaproteobacteria</taxon>
        <taxon>Enterobacterales</taxon>
        <taxon>Yersiniaceae</taxon>
        <taxon>Serratia</taxon>
    </lineage>
</organism>